<evidence type="ECO:0000256" key="6">
    <source>
        <dbReference type="SAM" id="Phobius"/>
    </source>
</evidence>
<feature type="transmembrane region" description="Helical" evidence="6">
    <location>
        <begin position="132"/>
        <end position="152"/>
    </location>
</feature>
<dbReference type="OrthoDB" id="9802121at2"/>
<dbReference type="AlphaFoldDB" id="A0A3E0TQ57"/>
<dbReference type="Pfam" id="PF04241">
    <property type="entry name" value="DUF423"/>
    <property type="match status" value="1"/>
</dbReference>
<feature type="transmembrane region" description="Helical" evidence="6">
    <location>
        <begin position="76"/>
        <end position="92"/>
    </location>
</feature>
<evidence type="ECO:0000256" key="1">
    <source>
        <dbReference type="ARBA" id="ARBA00004141"/>
    </source>
</evidence>
<evidence type="ECO:0000313" key="8">
    <source>
        <dbReference type="Proteomes" id="UP000256478"/>
    </source>
</evidence>
<evidence type="ECO:0000256" key="5">
    <source>
        <dbReference type="ARBA" id="ARBA00023136"/>
    </source>
</evidence>
<dbReference type="PANTHER" id="PTHR43461">
    <property type="entry name" value="TRANSMEMBRANE PROTEIN 256"/>
    <property type="match status" value="1"/>
</dbReference>
<feature type="transmembrane region" description="Helical" evidence="6">
    <location>
        <begin position="37"/>
        <end position="56"/>
    </location>
</feature>
<organism evidence="7 8">
    <name type="scientific">Thalassotalea euphylliae</name>
    <dbReference type="NCBI Taxonomy" id="1655234"/>
    <lineage>
        <taxon>Bacteria</taxon>
        <taxon>Pseudomonadati</taxon>
        <taxon>Pseudomonadota</taxon>
        <taxon>Gammaproteobacteria</taxon>
        <taxon>Alteromonadales</taxon>
        <taxon>Colwelliaceae</taxon>
        <taxon>Thalassotalea</taxon>
    </lineage>
</organism>
<comment type="caution">
    <text evidence="7">The sequence shown here is derived from an EMBL/GenBank/DDBJ whole genome shotgun (WGS) entry which is preliminary data.</text>
</comment>
<evidence type="ECO:0000256" key="4">
    <source>
        <dbReference type="ARBA" id="ARBA00022989"/>
    </source>
</evidence>
<gene>
    <name evidence="7" type="ORF">DXX93_07660</name>
</gene>
<dbReference type="PANTHER" id="PTHR43461:SF1">
    <property type="entry name" value="TRANSMEMBRANE PROTEIN 256"/>
    <property type="match status" value="1"/>
</dbReference>
<keyword evidence="4 6" id="KW-1133">Transmembrane helix</keyword>
<dbReference type="EMBL" id="QUOU01000001">
    <property type="protein sequence ID" value="REL26470.1"/>
    <property type="molecule type" value="Genomic_DNA"/>
</dbReference>
<dbReference type="GO" id="GO:0005886">
    <property type="term" value="C:plasma membrane"/>
    <property type="evidence" value="ECO:0007669"/>
    <property type="project" value="TreeGrafter"/>
</dbReference>
<protein>
    <submittedName>
        <fullName evidence="7">DUF423 domain-containing protein</fullName>
    </submittedName>
</protein>
<dbReference type="Proteomes" id="UP000256478">
    <property type="component" value="Unassembled WGS sequence"/>
</dbReference>
<proteinExistence type="inferred from homology"/>
<keyword evidence="5 6" id="KW-0472">Membrane</keyword>
<keyword evidence="3 6" id="KW-0812">Transmembrane</keyword>
<sequence length="162" mass="17885">MISIFARQQKQSVITSIRSQKSSHWRNLPMINWQHRVLAVFIGLSGCFCVLFGAWLAHAGGHLSLEVVTRLETAHQYHILHTLALLGLVIWRQQAKSRILAASSWLMVAGMCGFSGSLYFKTLLMMPELGKMAPFGGVSLALAWLCIAIYGVTGAATSQRIE</sequence>
<evidence type="ECO:0000313" key="7">
    <source>
        <dbReference type="EMBL" id="REL26470.1"/>
    </source>
</evidence>
<evidence type="ECO:0000256" key="2">
    <source>
        <dbReference type="ARBA" id="ARBA00009694"/>
    </source>
</evidence>
<feature type="transmembrane region" description="Helical" evidence="6">
    <location>
        <begin position="99"/>
        <end position="120"/>
    </location>
</feature>
<accession>A0A3E0TQ57</accession>
<comment type="similarity">
    <text evidence="2">Belongs to the UPF0382 family.</text>
</comment>
<name>A0A3E0TQ57_9GAMM</name>
<evidence type="ECO:0000256" key="3">
    <source>
        <dbReference type="ARBA" id="ARBA00022692"/>
    </source>
</evidence>
<dbReference type="InterPro" id="IPR006696">
    <property type="entry name" value="DUF423"/>
</dbReference>
<comment type="subcellular location">
    <subcellularLocation>
        <location evidence="1">Membrane</location>
        <topology evidence="1">Multi-pass membrane protein</topology>
    </subcellularLocation>
</comment>
<reference evidence="7 8" key="1">
    <citation type="submission" date="2018-08" db="EMBL/GenBank/DDBJ databases">
        <title>Thalassotalea euphylliae genome.</title>
        <authorList>
            <person name="Summers S."/>
            <person name="Rice S.A."/>
            <person name="Freckelton M.L."/>
            <person name="Nedved B.T."/>
            <person name="Hadfield M.G."/>
        </authorList>
    </citation>
    <scope>NUCLEOTIDE SEQUENCE [LARGE SCALE GENOMIC DNA]</scope>
    <source>
        <strain evidence="7 8">H1</strain>
    </source>
</reference>